<dbReference type="Proteomes" id="UP001341840">
    <property type="component" value="Unassembled WGS sequence"/>
</dbReference>
<proteinExistence type="predicted"/>
<feature type="region of interest" description="Disordered" evidence="1">
    <location>
        <begin position="1"/>
        <end position="42"/>
    </location>
</feature>
<evidence type="ECO:0000256" key="1">
    <source>
        <dbReference type="SAM" id="MobiDB-lite"/>
    </source>
</evidence>
<dbReference type="EMBL" id="JASCZI010244418">
    <property type="protein sequence ID" value="MED6214150.1"/>
    <property type="molecule type" value="Genomic_DNA"/>
</dbReference>
<sequence>MASKGKGVARQLSSRTRGTSSRRQPSQEAERFETPSHAERGQILSERKVIHEHTINFHGNTQDTFREQIFERGWQFMYHPAVLTDVSLVREFYANRDKKNQPEVYVRGRKISCHYRDIEGVLHIPRLEGENEFKELGEDYDNNKLDLDKVMRVIGKDGGNMAKHIR</sequence>
<evidence type="ECO:0000313" key="3">
    <source>
        <dbReference type="Proteomes" id="UP001341840"/>
    </source>
</evidence>
<feature type="compositionally biased region" description="Basic and acidic residues" evidence="1">
    <location>
        <begin position="28"/>
        <end position="42"/>
    </location>
</feature>
<gene>
    <name evidence="2" type="ORF">PIB30_100158</name>
</gene>
<protein>
    <submittedName>
        <fullName evidence="2">Uncharacterized protein</fullName>
    </submittedName>
</protein>
<name>A0ABU6YUR5_9FABA</name>
<keyword evidence="3" id="KW-1185">Reference proteome</keyword>
<evidence type="ECO:0000313" key="2">
    <source>
        <dbReference type="EMBL" id="MED6214150.1"/>
    </source>
</evidence>
<accession>A0ABU6YUR5</accession>
<comment type="caution">
    <text evidence="2">The sequence shown here is derived from an EMBL/GenBank/DDBJ whole genome shotgun (WGS) entry which is preliminary data.</text>
</comment>
<reference evidence="2 3" key="1">
    <citation type="journal article" date="2023" name="Plants (Basel)">
        <title>Bridging the Gap: Combining Genomics and Transcriptomics Approaches to Understand Stylosanthes scabra, an Orphan Legume from the Brazilian Caatinga.</title>
        <authorList>
            <person name="Ferreira-Neto J.R.C."/>
            <person name="da Silva M.D."/>
            <person name="Binneck E."/>
            <person name="de Melo N.F."/>
            <person name="da Silva R.H."/>
            <person name="de Melo A.L.T.M."/>
            <person name="Pandolfi V."/>
            <person name="Bustamante F.O."/>
            <person name="Brasileiro-Vidal A.C."/>
            <person name="Benko-Iseppon A.M."/>
        </authorList>
    </citation>
    <scope>NUCLEOTIDE SEQUENCE [LARGE SCALE GENOMIC DNA]</scope>
    <source>
        <tissue evidence="2">Leaves</tissue>
    </source>
</reference>
<feature type="compositionally biased region" description="Low complexity" evidence="1">
    <location>
        <begin position="10"/>
        <end position="27"/>
    </location>
</feature>
<organism evidence="2 3">
    <name type="scientific">Stylosanthes scabra</name>
    <dbReference type="NCBI Taxonomy" id="79078"/>
    <lineage>
        <taxon>Eukaryota</taxon>
        <taxon>Viridiplantae</taxon>
        <taxon>Streptophyta</taxon>
        <taxon>Embryophyta</taxon>
        <taxon>Tracheophyta</taxon>
        <taxon>Spermatophyta</taxon>
        <taxon>Magnoliopsida</taxon>
        <taxon>eudicotyledons</taxon>
        <taxon>Gunneridae</taxon>
        <taxon>Pentapetalae</taxon>
        <taxon>rosids</taxon>
        <taxon>fabids</taxon>
        <taxon>Fabales</taxon>
        <taxon>Fabaceae</taxon>
        <taxon>Papilionoideae</taxon>
        <taxon>50 kb inversion clade</taxon>
        <taxon>dalbergioids sensu lato</taxon>
        <taxon>Dalbergieae</taxon>
        <taxon>Pterocarpus clade</taxon>
        <taxon>Stylosanthes</taxon>
    </lineage>
</organism>